<dbReference type="EMBL" id="JABSTR010000007">
    <property type="protein sequence ID" value="KAH9374966.1"/>
    <property type="molecule type" value="Genomic_DNA"/>
</dbReference>
<evidence type="ECO:0000256" key="1">
    <source>
        <dbReference type="SAM" id="MobiDB-lite"/>
    </source>
</evidence>
<name>A0A9J6G9B3_HAELO</name>
<proteinExistence type="predicted"/>
<evidence type="ECO:0000313" key="3">
    <source>
        <dbReference type="Proteomes" id="UP000821853"/>
    </source>
</evidence>
<comment type="caution">
    <text evidence="2">The sequence shown here is derived from an EMBL/GenBank/DDBJ whole genome shotgun (WGS) entry which is preliminary data.</text>
</comment>
<dbReference type="VEuPathDB" id="VectorBase:HLOH_046231"/>
<reference evidence="2 3" key="1">
    <citation type="journal article" date="2020" name="Cell">
        <title>Large-Scale Comparative Analyses of Tick Genomes Elucidate Their Genetic Diversity and Vector Capacities.</title>
        <authorList>
            <consortium name="Tick Genome and Microbiome Consortium (TIGMIC)"/>
            <person name="Jia N."/>
            <person name="Wang J."/>
            <person name="Shi W."/>
            <person name="Du L."/>
            <person name="Sun Y."/>
            <person name="Zhan W."/>
            <person name="Jiang J.F."/>
            <person name="Wang Q."/>
            <person name="Zhang B."/>
            <person name="Ji P."/>
            <person name="Bell-Sakyi L."/>
            <person name="Cui X.M."/>
            <person name="Yuan T.T."/>
            <person name="Jiang B.G."/>
            <person name="Yang W.F."/>
            <person name="Lam T.T."/>
            <person name="Chang Q.C."/>
            <person name="Ding S.J."/>
            <person name="Wang X.J."/>
            <person name="Zhu J.G."/>
            <person name="Ruan X.D."/>
            <person name="Zhao L."/>
            <person name="Wei J.T."/>
            <person name="Ye R.Z."/>
            <person name="Que T.C."/>
            <person name="Du C.H."/>
            <person name="Zhou Y.H."/>
            <person name="Cheng J.X."/>
            <person name="Dai P.F."/>
            <person name="Guo W.B."/>
            <person name="Han X.H."/>
            <person name="Huang E.J."/>
            <person name="Li L.F."/>
            <person name="Wei W."/>
            <person name="Gao Y.C."/>
            <person name="Liu J.Z."/>
            <person name="Shao H.Z."/>
            <person name="Wang X."/>
            <person name="Wang C.C."/>
            <person name="Yang T.C."/>
            <person name="Huo Q.B."/>
            <person name="Li W."/>
            <person name="Chen H.Y."/>
            <person name="Chen S.E."/>
            <person name="Zhou L.G."/>
            <person name="Ni X.B."/>
            <person name="Tian J.H."/>
            <person name="Sheng Y."/>
            <person name="Liu T."/>
            <person name="Pan Y.S."/>
            <person name="Xia L.Y."/>
            <person name="Li J."/>
            <person name="Zhao F."/>
            <person name="Cao W.C."/>
        </authorList>
    </citation>
    <scope>NUCLEOTIDE SEQUENCE [LARGE SCALE GENOMIC DNA]</scope>
    <source>
        <strain evidence="2">HaeL-2018</strain>
    </source>
</reference>
<keyword evidence="3" id="KW-1185">Reference proteome</keyword>
<dbReference type="Proteomes" id="UP000821853">
    <property type="component" value="Chromosome 5"/>
</dbReference>
<feature type="compositionally biased region" description="Polar residues" evidence="1">
    <location>
        <begin position="58"/>
        <end position="69"/>
    </location>
</feature>
<feature type="compositionally biased region" description="Basic residues" evidence="1">
    <location>
        <begin position="33"/>
        <end position="46"/>
    </location>
</feature>
<sequence>MPDTGGDRLCPMSRARPFGRAPKHPKVQIMRPRTSHASKECRKKLHQPPPPLHDRGNLPTTAPTTSCCRPSSAPDPQDFPHCFHRKSLRLTTAPAFNN</sequence>
<protein>
    <submittedName>
        <fullName evidence="2">Uncharacterized protein</fullName>
    </submittedName>
</protein>
<feature type="region of interest" description="Disordered" evidence="1">
    <location>
        <begin position="1"/>
        <end position="81"/>
    </location>
</feature>
<gene>
    <name evidence="2" type="ORF">HPB48_022618</name>
</gene>
<dbReference type="AlphaFoldDB" id="A0A9J6G9B3"/>
<evidence type="ECO:0000313" key="2">
    <source>
        <dbReference type="EMBL" id="KAH9374966.1"/>
    </source>
</evidence>
<organism evidence="2 3">
    <name type="scientific">Haemaphysalis longicornis</name>
    <name type="common">Bush tick</name>
    <dbReference type="NCBI Taxonomy" id="44386"/>
    <lineage>
        <taxon>Eukaryota</taxon>
        <taxon>Metazoa</taxon>
        <taxon>Ecdysozoa</taxon>
        <taxon>Arthropoda</taxon>
        <taxon>Chelicerata</taxon>
        <taxon>Arachnida</taxon>
        <taxon>Acari</taxon>
        <taxon>Parasitiformes</taxon>
        <taxon>Ixodida</taxon>
        <taxon>Ixodoidea</taxon>
        <taxon>Ixodidae</taxon>
        <taxon>Haemaphysalinae</taxon>
        <taxon>Haemaphysalis</taxon>
    </lineage>
</organism>
<accession>A0A9J6G9B3</accession>